<dbReference type="InterPro" id="IPR011990">
    <property type="entry name" value="TPR-like_helical_dom_sf"/>
</dbReference>
<proteinExistence type="predicted"/>
<keyword evidence="1" id="KW-0472">Membrane</keyword>
<evidence type="ECO:0000259" key="2">
    <source>
        <dbReference type="Pfam" id="PF13271"/>
    </source>
</evidence>
<reference evidence="3" key="2">
    <citation type="submission" date="2023-02" db="EMBL/GenBank/DDBJ databases">
        <authorList>
            <person name="Concha-Toloza M."/>
            <person name="Lopez-Cantillo M."/>
            <person name="Molina-Mora J."/>
            <person name="Collado L."/>
        </authorList>
    </citation>
    <scope>NUCLEOTIDE SEQUENCE</scope>
    <source>
        <strain evidence="3">FR1p273A</strain>
    </source>
</reference>
<accession>A0AAW6VQD4</accession>
<keyword evidence="1" id="KW-0812">Transmembrane</keyword>
<keyword evidence="1" id="KW-1133">Transmembrane helix</keyword>
<dbReference type="SUPFAM" id="SSF48452">
    <property type="entry name" value="TPR-like"/>
    <property type="match status" value="1"/>
</dbReference>
<dbReference type="Gene3D" id="1.25.40.10">
    <property type="entry name" value="Tetratricopeptide repeat domain"/>
    <property type="match status" value="1"/>
</dbReference>
<gene>
    <name evidence="3" type="ORF">PT520_10905</name>
</gene>
<feature type="domain" description="DUF4062" evidence="2">
    <location>
        <begin position="11"/>
        <end position="93"/>
    </location>
</feature>
<evidence type="ECO:0000313" key="3">
    <source>
        <dbReference type="EMBL" id="MDK2063030.1"/>
    </source>
</evidence>
<sequence>MLEHQNNTYEIFLASRFEEFKEIRTKLREKINQYKFMKTIDLNNNEASLRSPLDESLFYARKSEIMILLVGETYGTIPEGEEFSYTHLEYKEAIKDNSNTRVLVFCIGSKYKNIIEYSDDKNMSNWQKELEKNHRLKKFTNQNNIEEVVEQIFVDLLSSLYELNLIKDEDLNLNTSDLEILENNIDDEFLSEDNDSLFLDMQYQEDEEVKLLTDDEKIEGFELLKIPNKLASLEQKKEAQYAIDIRDYSTAVKHLQKALELKPLDFETNYWLAKLYITSAKKSLFYEIEDCLLRAAKIAEKNNKIYMTSHCYLLIVQASIFSDKKHEGEKYIKLAEENTKTFAKLYYEKAKFLFSFGENIMAKQAIDECLKIKMDFLEQINNDPFFMTYKKELDEHFKEMKNKLYITTEAILYNTNNIRNIFDIKKFDINIVDNSMMELWKNARNGIMGQYRLISKKFESLNEQNLDKFEDRKNELGINLDRELKNIDKNFEIIIEKISIEEFKETEKIESETNTKISIEKDFLLIFSSIFIIVVTILFFSNLHYGASILSIVFGTFIVYKKISKIFKIKKNKILKLKTISEISDNQRNENIIERDNQKKYFENKFNESLELINNEIIEYKNDIIKFKKALEIFEGKSLTLSEAKFIPFRSLNKARFGTIIRVHKYNRKLDENIEIEVLENFQDNYNIESIYDENNNMKNSFLAKVISKTKDKMVLSRSEAYFSNNNNKIKKTSQYLVNNKAQLSAFNGDSNGRYL</sequence>
<dbReference type="RefSeq" id="WP_284075070.1">
    <property type="nucleotide sequence ID" value="NZ_JAQTJH010000015.1"/>
</dbReference>
<evidence type="ECO:0000256" key="1">
    <source>
        <dbReference type="SAM" id="Phobius"/>
    </source>
</evidence>
<feature type="transmembrane region" description="Helical" evidence="1">
    <location>
        <begin position="546"/>
        <end position="563"/>
    </location>
</feature>
<comment type="caution">
    <text evidence="3">The sequence shown here is derived from an EMBL/GenBank/DDBJ whole genome shotgun (WGS) entry which is preliminary data.</text>
</comment>
<dbReference type="EMBL" id="JAQTJH010000015">
    <property type="protein sequence ID" value="MDK2063030.1"/>
    <property type="molecule type" value="Genomic_DNA"/>
</dbReference>
<protein>
    <submittedName>
        <fullName evidence="3">DUF4062 domain-containing protein</fullName>
    </submittedName>
</protein>
<dbReference type="InterPro" id="IPR025139">
    <property type="entry name" value="DUF4062"/>
</dbReference>
<reference evidence="3" key="1">
    <citation type="journal article" date="2023" name="Antibiotics">
        <title>Genomic Characterization of Antibiotic-Resistant Campylobacterales Isolated from Chilean Poultry Meat.</title>
        <authorList>
            <person name="Concha-Toloza M."/>
            <person name="Lopez-Cantillo M."/>
            <person name="Molina-Mora J.A."/>
            <person name="Collado L."/>
        </authorList>
    </citation>
    <scope>NUCLEOTIDE SEQUENCE</scope>
    <source>
        <strain evidence="3">FR1p273A</strain>
    </source>
</reference>
<organism evidence="3 4">
    <name type="scientific">Aliarcobacter butzleri</name>
    <dbReference type="NCBI Taxonomy" id="28197"/>
    <lineage>
        <taxon>Bacteria</taxon>
        <taxon>Pseudomonadati</taxon>
        <taxon>Campylobacterota</taxon>
        <taxon>Epsilonproteobacteria</taxon>
        <taxon>Campylobacterales</taxon>
        <taxon>Arcobacteraceae</taxon>
        <taxon>Aliarcobacter</taxon>
    </lineage>
</organism>
<dbReference type="Proteomes" id="UP001237843">
    <property type="component" value="Unassembled WGS sequence"/>
</dbReference>
<name>A0AAW6VQD4_9BACT</name>
<dbReference type="AlphaFoldDB" id="A0AAW6VQD4"/>
<dbReference type="Pfam" id="PF13271">
    <property type="entry name" value="DUF4062"/>
    <property type="match status" value="1"/>
</dbReference>
<evidence type="ECO:0000313" key="4">
    <source>
        <dbReference type="Proteomes" id="UP001237843"/>
    </source>
</evidence>